<keyword evidence="13" id="KW-1185">Reference proteome</keyword>
<dbReference type="Gene3D" id="2.170.270.10">
    <property type="entry name" value="SET domain"/>
    <property type="match status" value="1"/>
</dbReference>
<evidence type="ECO:0000256" key="6">
    <source>
        <dbReference type="PROSITE-ProRule" id="PRU00409"/>
    </source>
</evidence>
<keyword evidence="6" id="KW-0067">ATP-binding</keyword>
<dbReference type="InterPro" id="IPR001214">
    <property type="entry name" value="SET_dom"/>
</dbReference>
<reference evidence="10" key="2">
    <citation type="submission" date="2013-03" db="EMBL/GenBank/DDBJ databases">
        <authorList>
            <person name="Motta M.C.M."/>
            <person name="Martins A.C.A."/>
            <person name="Preta C.M.C.C."/>
            <person name="Silva R."/>
            <person name="de Souza S.S."/>
            <person name="Klein C.C."/>
            <person name="de Almeida L.G.P."/>
            <person name="Cunha O.L."/>
            <person name="Colabardini A.C."/>
            <person name="Lima B.A."/>
            <person name="Machado C.R."/>
            <person name="Soares C.M.A."/>
            <person name="de Menezes C.B.A."/>
            <person name="Bartolomeu D.C."/>
            <person name="Grisard E.C."/>
            <person name="Fantinatti-Garboggini F."/>
            <person name="Rodrigues-Luiz G.F."/>
            <person name="Wagner G."/>
            <person name="Goldman G.H."/>
            <person name="Fietto J.L.R."/>
            <person name="Ciapina L.P."/>
            <person name="Brocchi M."/>
            <person name="Elias M.C."/>
            <person name="Goldman M.H.S."/>
            <person name="Sagot M.-F."/>
            <person name="Pereira M."/>
            <person name="Stoco P.H."/>
            <person name="Teixeira S.M.R."/>
            <person name="de Mendonca-Neto R.P."/>
            <person name="Maciel T.E.F."/>
            <person name="Mendes T.A.O."/>
            <person name="Urmenyi T.P."/>
            <person name="Teixeira M.M.G."/>
            <person name="de Camargo E.F.P."/>
            <person name="de Sousa W."/>
            <person name="Schenkman S."/>
            <person name="de Vasconcelos A.T.R."/>
        </authorList>
    </citation>
    <scope>NUCLEOTIDE SEQUENCE</scope>
</reference>
<keyword evidence="4" id="KW-0808">Transferase</keyword>
<feature type="domain" description="SET" evidence="7">
    <location>
        <begin position="322"/>
        <end position="454"/>
    </location>
</feature>
<evidence type="ECO:0000256" key="3">
    <source>
        <dbReference type="ARBA" id="ARBA00022603"/>
    </source>
</evidence>
<evidence type="ECO:0000313" key="12">
    <source>
        <dbReference type="EMBL" id="EPY34397.1"/>
    </source>
</evidence>
<dbReference type="GO" id="GO:0046872">
    <property type="term" value="F:metal ion binding"/>
    <property type="evidence" value="ECO:0007669"/>
    <property type="project" value="InterPro"/>
</dbReference>
<dbReference type="PROSITE" id="PS50280">
    <property type="entry name" value="SET"/>
    <property type="match status" value="1"/>
</dbReference>
<dbReference type="GO" id="GO:0032259">
    <property type="term" value="P:methylation"/>
    <property type="evidence" value="ECO:0007669"/>
    <property type="project" value="UniProtKB-KW"/>
</dbReference>
<evidence type="ECO:0000256" key="4">
    <source>
        <dbReference type="ARBA" id="ARBA00022679"/>
    </source>
</evidence>
<gene>
    <name evidence="12" type="ORF">STCU_01605</name>
    <name evidence="11" type="ORF">STCU_04272</name>
    <name evidence="10" type="ORF">STCU_07840</name>
</gene>
<evidence type="ECO:0000259" key="8">
    <source>
        <dbReference type="PROSITE" id="PS50868"/>
    </source>
</evidence>
<reference evidence="10 13" key="1">
    <citation type="journal article" date="2013" name="PLoS ONE">
        <title>Predicting the Proteins of Angomonas deanei, Strigomonas culicis and Their Respective Endosymbionts Reveals New Aspects of the Trypanosomatidae Family.</title>
        <authorList>
            <person name="Motta M.C."/>
            <person name="Martins A.C."/>
            <person name="de Souza S.S."/>
            <person name="Catta-Preta C.M."/>
            <person name="Silva R."/>
            <person name="Klein C.C."/>
            <person name="de Almeida L.G."/>
            <person name="de Lima Cunha O."/>
            <person name="Ciapina L.P."/>
            <person name="Brocchi M."/>
            <person name="Colabardini A.C."/>
            <person name="de Araujo Lima B."/>
            <person name="Machado C.R."/>
            <person name="de Almeida Soares C.M."/>
            <person name="Probst C.M."/>
            <person name="de Menezes C.B."/>
            <person name="Thompson C.E."/>
            <person name="Bartholomeu D.C."/>
            <person name="Gradia D.F."/>
            <person name="Pavoni D.P."/>
            <person name="Grisard E.C."/>
            <person name="Fantinatti-Garboggini F."/>
            <person name="Marchini F.K."/>
            <person name="Rodrigues-Luiz G.F."/>
            <person name="Wagner G."/>
            <person name="Goldman G.H."/>
            <person name="Fietto J.L."/>
            <person name="Elias M.C."/>
            <person name="Goldman M.H."/>
            <person name="Sagot M.F."/>
            <person name="Pereira M."/>
            <person name="Stoco P.H."/>
            <person name="de Mendonca-Neto R.P."/>
            <person name="Teixeira S.M."/>
            <person name="Maciel T.E."/>
            <person name="de Oliveira Mendes T.A."/>
            <person name="Urmenyi T.P."/>
            <person name="de Souza W."/>
            <person name="Schenkman S."/>
            <person name="de Vasconcelos A.T."/>
        </authorList>
    </citation>
    <scope>NUCLEOTIDE SEQUENCE [LARGE SCALE GENOMIC DNA]</scope>
</reference>
<dbReference type="PANTHER" id="PTHR23132">
    <property type="entry name" value="D-ALANINE--D-ALANINE LIGASE"/>
    <property type="match status" value="1"/>
</dbReference>
<keyword evidence="6" id="KW-0547">Nucleotide-binding</keyword>
<dbReference type="EMBL" id="ATMH01007840">
    <property type="protein sequence ID" value="EPY23158.1"/>
    <property type="molecule type" value="Genomic_DNA"/>
</dbReference>
<evidence type="ECO:0000313" key="13">
    <source>
        <dbReference type="Proteomes" id="UP000015354"/>
    </source>
</evidence>
<evidence type="ECO:0000313" key="10">
    <source>
        <dbReference type="EMBL" id="EPY23158.1"/>
    </source>
</evidence>
<dbReference type="InterPro" id="IPR046341">
    <property type="entry name" value="SET_dom_sf"/>
</dbReference>
<evidence type="ECO:0000256" key="5">
    <source>
        <dbReference type="ARBA" id="ARBA00022691"/>
    </source>
</evidence>
<dbReference type="InterPro" id="IPR003616">
    <property type="entry name" value="Post-SET_dom"/>
</dbReference>
<evidence type="ECO:0000259" key="9">
    <source>
        <dbReference type="PROSITE" id="PS50975"/>
    </source>
</evidence>
<dbReference type="EMBL" id="ATMH01001605">
    <property type="protein sequence ID" value="EPY34397.1"/>
    <property type="molecule type" value="Genomic_DNA"/>
</dbReference>
<proteinExistence type="inferred from homology"/>
<comment type="similarity">
    <text evidence="1">Belongs to the D-alanine--D-alanine ligase family.</text>
</comment>
<keyword evidence="5" id="KW-0949">S-adenosyl-L-methionine</keyword>
<evidence type="ECO:0000256" key="2">
    <source>
        <dbReference type="ARBA" id="ARBA00022598"/>
    </source>
</evidence>
<evidence type="ECO:0000313" key="11">
    <source>
        <dbReference type="EMBL" id="EPY30028.1"/>
    </source>
</evidence>
<feature type="domain" description="Post-SET" evidence="8">
    <location>
        <begin position="462"/>
        <end position="478"/>
    </location>
</feature>
<dbReference type="Pfam" id="PF07478">
    <property type="entry name" value="Dala_Dala_lig_C"/>
    <property type="match status" value="1"/>
</dbReference>
<dbReference type="InterPro" id="IPR011761">
    <property type="entry name" value="ATP-grasp"/>
</dbReference>
<accession>S9U2K3</accession>
<evidence type="ECO:0000259" key="7">
    <source>
        <dbReference type="PROSITE" id="PS50280"/>
    </source>
</evidence>
<name>S9U2K3_9TRYP</name>
<evidence type="ECO:0000256" key="1">
    <source>
        <dbReference type="ARBA" id="ARBA00010871"/>
    </source>
</evidence>
<dbReference type="Gene3D" id="3.30.470.20">
    <property type="entry name" value="ATP-grasp fold, B domain"/>
    <property type="match status" value="1"/>
</dbReference>
<feature type="domain" description="ATP-grasp" evidence="9">
    <location>
        <begin position="112"/>
        <end position="330"/>
    </location>
</feature>
<comment type="caution">
    <text evidence="10">The sequence shown here is derived from an EMBL/GenBank/DDBJ whole genome shotgun (WGS) entry which is preliminary data.</text>
</comment>
<dbReference type="Pfam" id="PF00856">
    <property type="entry name" value="SET"/>
    <property type="match status" value="1"/>
</dbReference>
<sequence>MRVCVLVSSYEGSDSEMKQYEGDLYQTPQNYFSKETDPDYEFTMVEIKKATAYRQIRQLVKSGDYDIFYNQCDGAKDEDRAGVEVVQALEEFRAPFTGSVSKYYELSKAEMKMVAHYYHIRTADFAVIEPGDDIAALVTGLQYPLIIKHISGYSSVGMDKTCKVFNVDDLVRRTTAFLEEFQCALVEEFIEGDEATILACCDTTQPDGVRVFHPVQVNFPTGEDFKHFHLKWAAFEGMNWFPVDTKDPALPDMLDVARRSFKKMMGGIGYGRIDVRINRKRNDEVVFLEINPNCGIMYPVDQEGSADWILKLSPDLKQNEFAKLQIREALRIHDENRILYARRFDHVRGYHLRAVEDIPEGTVIFADECRPVRLCTKPYVQEHFSGVDFDDFCHSAWPIGADKHYYALWDRDPGEWRSFNHSCSPNMAFAPNRSLNVVALRLIKKGEELTMDYMQFMDDTMQPFKCFCGTPNCEGTIFPGQSGNTP</sequence>
<keyword evidence="2" id="KW-0436">Ligase</keyword>
<dbReference type="GO" id="GO:0005524">
    <property type="term" value="F:ATP binding"/>
    <property type="evidence" value="ECO:0007669"/>
    <property type="project" value="UniProtKB-UniRule"/>
</dbReference>
<dbReference type="PROSITE" id="PS50868">
    <property type="entry name" value="POST_SET"/>
    <property type="match status" value="1"/>
</dbReference>
<dbReference type="AlphaFoldDB" id="S9U2K3"/>
<dbReference type="SUPFAM" id="SSF82199">
    <property type="entry name" value="SET domain"/>
    <property type="match status" value="1"/>
</dbReference>
<dbReference type="CDD" id="cd20071">
    <property type="entry name" value="SET_SMYD"/>
    <property type="match status" value="1"/>
</dbReference>
<organism evidence="10 13">
    <name type="scientific">Strigomonas culicis</name>
    <dbReference type="NCBI Taxonomy" id="28005"/>
    <lineage>
        <taxon>Eukaryota</taxon>
        <taxon>Discoba</taxon>
        <taxon>Euglenozoa</taxon>
        <taxon>Kinetoplastea</taxon>
        <taxon>Metakinetoplastina</taxon>
        <taxon>Trypanosomatida</taxon>
        <taxon>Trypanosomatidae</taxon>
        <taxon>Strigomonadinae</taxon>
        <taxon>Strigomonas</taxon>
    </lineage>
</organism>
<dbReference type="PANTHER" id="PTHR23132:SF23">
    <property type="entry name" value="D-ALANINE--D-ALANINE LIGASE B"/>
    <property type="match status" value="1"/>
</dbReference>
<dbReference type="EMBL" id="ATMH01004272">
    <property type="protein sequence ID" value="EPY30028.1"/>
    <property type="molecule type" value="Genomic_DNA"/>
</dbReference>
<dbReference type="SUPFAM" id="SSF56059">
    <property type="entry name" value="Glutathione synthetase ATP-binding domain-like"/>
    <property type="match status" value="1"/>
</dbReference>
<dbReference type="PROSITE" id="PS50975">
    <property type="entry name" value="ATP_GRASP"/>
    <property type="match status" value="1"/>
</dbReference>
<keyword evidence="3" id="KW-0489">Methyltransferase</keyword>
<dbReference type="GO" id="GO:0008168">
    <property type="term" value="F:methyltransferase activity"/>
    <property type="evidence" value="ECO:0007669"/>
    <property type="project" value="UniProtKB-KW"/>
</dbReference>
<protein>
    <submittedName>
        <fullName evidence="10">Uncharacterized protein</fullName>
    </submittedName>
</protein>
<dbReference type="InterPro" id="IPR011095">
    <property type="entry name" value="Dala_Dala_lig_C"/>
</dbReference>
<dbReference type="OrthoDB" id="2017037at2759"/>
<dbReference type="Proteomes" id="UP000015354">
    <property type="component" value="Unassembled WGS sequence"/>
</dbReference>
<dbReference type="GO" id="GO:0008716">
    <property type="term" value="F:D-alanine-D-alanine ligase activity"/>
    <property type="evidence" value="ECO:0007669"/>
    <property type="project" value="InterPro"/>
</dbReference>